<dbReference type="OrthoDB" id="3200163at2759"/>
<protein>
    <submittedName>
        <fullName evidence="1">Uncharacterized protein</fullName>
    </submittedName>
</protein>
<dbReference type="InterPro" id="IPR029058">
    <property type="entry name" value="AB_hydrolase_fold"/>
</dbReference>
<keyword evidence="2" id="KW-1185">Reference proteome</keyword>
<dbReference type="AlphaFoldDB" id="A0A8K0JW90"/>
<evidence type="ECO:0000313" key="2">
    <source>
        <dbReference type="Proteomes" id="UP000792457"/>
    </source>
</evidence>
<proteinExistence type="predicted"/>
<reference evidence="1" key="2">
    <citation type="submission" date="2017-10" db="EMBL/GenBank/DDBJ databases">
        <title>Ladona fulva Genome sequencing and assembly.</title>
        <authorList>
            <person name="Murali S."/>
            <person name="Richards S."/>
            <person name="Bandaranaike D."/>
            <person name="Bellair M."/>
            <person name="Blankenburg K."/>
            <person name="Chao H."/>
            <person name="Dinh H."/>
            <person name="Doddapaneni H."/>
            <person name="Dugan-Rocha S."/>
            <person name="Elkadiri S."/>
            <person name="Gnanaolivu R."/>
            <person name="Hernandez B."/>
            <person name="Skinner E."/>
            <person name="Javaid M."/>
            <person name="Lee S."/>
            <person name="Li M."/>
            <person name="Ming W."/>
            <person name="Munidasa M."/>
            <person name="Muniz J."/>
            <person name="Nguyen L."/>
            <person name="Hughes D."/>
            <person name="Osuji N."/>
            <person name="Pu L.-L."/>
            <person name="Puazo M."/>
            <person name="Qu C."/>
            <person name="Quiroz J."/>
            <person name="Raj R."/>
            <person name="Weissenberger G."/>
            <person name="Xin Y."/>
            <person name="Zou X."/>
            <person name="Han Y."/>
            <person name="Worley K."/>
            <person name="Muzny D."/>
            <person name="Gibbs R."/>
        </authorList>
    </citation>
    <scope>NUCLEOTIDE SEQUENCE</scope>
    <source>
        <strain evidence="1">Sampled in the wild</strain>
    </source>
</reference>
<sequence>MNQSDRERKEHKFPVDFSNRTAALAVMPRGRYLRLRRTIPLLANQSEDCLFLNIYVPGGGEFLINAALEVIIAVHVINVALSEVNRISMTVPRVSCWNFFILMEHAQ</sequence>
<dbReference type="Proteomes" id="UP000792457">
    <property type="component" value="Unassembled WGS sequence"/>
</dbReference>
<gene>
    <name evidence="1" type="ORF">J437_LFUL002561</name>
</gene>
<dbReference type="Gene3D" id="3.40.50.1820">
    <property type="entry name" value="alpha/beta hydrolase"/>
    <property type="match status" value="1"/>
</dbReference>
<dbReference type="PROSITE" id="PS00941">
    <property type="entry name" value="CARBOXYLESTERASE_B_2"/>
    <property type="match status" value="1"/>
</dbReference>
<name>A0A8K0JW90_LADFU</name>
<reference evidence="1" key="1">
    <citation type="submission" date="2013-04" db="EMBL/GenBank/DDBJ databases">
        <authorList>
            <person name="Qu J."/>
            <person name="Murali S.C."/>
            <person name="Bandaranaike D."/>
            <person name="Bellair M."/>
            <person name="Blankenburg K."/>
            <person name="Chao H."/>
            <person name="Dinh H."/>
            <person name="Doddapaneni H."/>
            <person name="Downs B."/>
            <person name="Dugan-Rocha S."/>
            <person name="Elkadiri S."/>
            <person name="Gnanaolivu R.D."/>
            <person name="Hernandez B."/>
            <person name="Javaid M."/>
            <person name="Jayaseelan J.C."/>
            <person name="Lee S."/>
            <person name="Li M."/>
            <person name="Ming W."/>
            <person name="Munidasa M."/>
            <person name="Muniz J."/>
            <person name="Nguyen L."/>
            <person name="Ongeri F."/>
            <person name="Osuji N."/>
            <person name="Pu L.-L."/>
            <person name="Puazo M."/>
            <person name="Qu C."/>
            <person name="Quiroz J."/>
            <person name="Raj R."/>
            <person name="Weissenberger G."/>
            <person name="Xin Y."/>
            <person name="Zou X."/>
            <person name="Han Y."/>
            <person name="Richards S."/>
            <person name="Worley K."/>
            <person name="Muzny D."/>
            <person name="Gibbs R."/>
        </authorList>
    </citation>
    <scope>NUCLEOTIDE SEQUENCE</scope>
    <source>
        <strain evidence="1">Sampled in the wild</strain>
    </source>
</reference>
<dbReference type="InterPro" id="IPR019819">
    <property type="entry name" value="Carboxylesterase_B_CS"/>
</dbReference>
<evidence type="ECO:0000313" key="1">
    <source>
        <dbReference type="EMBL" id="KAG8223511.1"/>
    </source>
</evidence>
<comment type="caution">
    <text evidence="1">The sequence shown here is derived from an EMBL/GenBank/DDBJ whole genome shotgun (WGS) entry which is preliminary data.</text>
</comment>
<organism evidence="1 2">
    <name type="scientific">Ladona fulva</name>
    <name type="common">Scarce chaser dragonfly</name>
    <name type="synonym">Libellula fulva</name>
    <dbReference type="NCBI Taxonomy" id="123851"/>
    <lineage>
        <taxon>Eukaryota</taxon>
        <taxon>Metazoa</taxon>
        <taxon>Ecdysozoa</taxon>
        <taxon>Arthropoda</taxon>
        <taxon>Hexapoda</taxon>
        <taxon>Insecta</taxon>
        <taxon>Pterygota</taxon>
        <taxon>Palaeoptera</taxon>
        <taxon>Odonata</taxon>
        <taxon>Epiprocta</taxon>
        <taxon>Anisoptera</taxon>
        <taxon>Libelluloidea</taxon>
        <taxon>Libellulidae</taxon>
        <taxon>Ladona</taxon>
    </lineage>
</organism>
<accession>A0A8K0JW90</accession>
<dbReference type="EMBL" id="KZ308163">
    <property type="protein sequence ID" value="KAG8223511.1"/>
    <property type="molecule type" value="Genomic_DNA"/>
</dbReference>